<evidence type="ECO:0000256" key="17">
    <source>
        <dbReference type="ARBA" id="ARBA00047857"/>
    </source>
</evidence>
<evidence type="ECO:0000256" key="16">
    <source>
        <dbReference type="ARBA" id="ARBA00033116"/>
    </source>
</evidence>
<dbReference type="InterPro" id="IPR036390">
    <property type="entry name" value="WH_DNA-bd_sf"/>
</dbReference>
<evidence type="ECO:0000256" key="9">
    <source>
        <dbReference type="ARBA" id="ARBA00022679"/>
    </source>
</evidence>
<sequence length="213" mass="23551">VETLKAIALLGGLKEYVGLSSRELGKALGVSQQSASQRILELIREGMVTRDLATRRQRIRLSPKGADALRKEYADYQRIFEVKETLTVSGIVTSGLGEGAFYMRQKGYKDQFRKKLWFEPYEGTLNLKVQGAELSKIEILRDNPGIEISGFEAAGRTFGGAKCFLATLGHVDCAIILPIRSHHSDVLEVISKHYLRGALGIKDGDAVELIVQM</sequence>
<dbReference type="UniPathway" id="UPA00276">
    <property type="reaction ID" value="UER00929"/>
</dbReference>
<dbReference type="PROSITE" id="PS00519">
    <property type="entry name" value="HTH_ASNC_1"/>
    <property type="match status" value="1"/>
</dbReference>
<name>A0A0H4TME5_9EURY</name>
<dbReference type="HAMAP" id="MF_01285">
    <property type="entry name" value="Riboflavin_kinase"/>
    <property type="match status" value="1"/>
</dbReference>
<evidence type="ECO:0000256" key="12">
    <source>
        <dbReference type="ARBA" id="ARBA00022777"/>
    </source>
</evidence>
<evidence type="ECO:0000256" key="10">
    <source>
        <dbReference type="ARBA" id="ARBA00022723"/>
    </source>
</evidence>
<evidence type="ECO:0000259" key="18">
    <source>
        <dbReference type="Pfam" id="PF01982"/>
    </source>
</evidence>
<dbReference type="InterPro" id="IPR023602">
    <property type="entry name" value="Riboflavin_kinase_CTP-dep"/>
</dbReference>
<evidence type="ECO:0000256" key="1">
    <source>
        <dbReference type="ARBA" id="ARBA00001946"/>
    </source>
</evidence>
<dbReference type="GO" id="GO:0009231">
    <property type="term" value="P:riboflavin biosynthetic process"/>
    <property type="evidence" value="ECO:0007669"/>
    <property type="project" value="InterPro"/>
</dbReference>
<evidence type="ECO:0000259" key="19">
    <source>
        <dbReference type="Pfam" id="PF12802"/>
    </source>
</evidence>
<keyword evidence="8" id="KW-0288">FMN</keyword>
<evidence type="ECO:0000256" key="3">
    <source>
        <dbReference type="ARBA" id="ARBA00005219"/>
    </source>
</evidence>
<protein>
    <recommendedName>
        <fullName evidence="6">Riboflavin kinase</fullName>
        <ecNumber evidence="5">2.7.1.161</ecNumber>
    </recommendedName>
    <alternativeName>
        <fullName evidence="15">CTP-dependent riboflavin kinase</fullName>
    </alternativeName>
    <alternativeName>
        <fullName evidence="16">CTP:riboflavin 5'-phosphotransferase</fullName>
    </alternativeName>
    <alternativeName>
        <fullName evidence="14">Flavokinase</fullName>
    </alternativeName>
</protein>
<organism evidence="20">
    <name type="scientific">uncultured euryarchaeote Rifle_16ft_4_minimus_23719</name>
    <dbReference type="NCBI Taxonomy" id="1665190"/>
    <lineage>
        <taxon>Archaea</taxon>
        <taxon>Methanobacteriati</taxon>
        <taxon>Methanobacteriota</taxon>
        <taxon>environmental samples</taxon>
    </lineage>
</organism>
<comment type="cofactor">
    <cofactor evidence="1">
        <name>Mg(2+)</name>
        <dbReference type="ChEBI" id="CHEBI:18420"/>
    </cofactor>
</comment>
<dbReference type="InterPro" id="IPR039063">
    <property type="entry name" value="RibK_CTP-dep"/>
</dbReference>
<evidence type="ECO:0000256" key="11">
    <source>
        <dbReference type="ARBA" id="ARBA00022741"/>
    </source>
</evidence>
<dbReference type="EMBL" id="KT006976">
    <property type="protein sequence ID" value="AKQ01754.1"/>
    <property type="molecule type" value="Genomic_DNA"/>
</dbReference>
<dbReference type="InterPro" id="IPR023465">
    <property type="entry name" value="Riboflavin_kinase_dom_sf"/>
</dbReference>
<keyword evidence="10" id="KW-0479">Metal-binding</keyword>
<evidence type="ECO:0000256" key="14">
    <source>
        <dbReference type="ARBA" id="ARBA00029789"/>
    </source>
</evidence>
<evidence type="ECO:0000256" key="8">
    <source>
        <dbReference type="ARBA" id="ARBA00022643"/>
    </source>
</evidence>
<dbReference type="GO" id="GO:0000166">
    <property type="term" value="F:nucleotide binding"/>
    <property type="evidence" value="ECO:0007669"/>
    <property type="project" value="UniProtKB-KW"/>
</dbReference>
<evidence type="ECO:0000256" key="2">
    <source>
        <dbReference type="ARBA" id="ARBA00003072"/>
    </source>
</evidence>
<evidence type="ECO:0000313" key="20">
    <source>
        <dbReference type="EMBL" id="AKQ01754.1"/>
    </source>
</evidence>
<dbReference type="GO" id="GO:0046872">
    <property type="term" value="F:metal ion binding"/>
    <property type="evidence" value="ECO:0007669"/>
    <property type="project" value="UniProtKB-KW"/>
</dbReference>
<keyword evidence="13" id="KW-0460">Magnesium</keyword>
<reference evidence="20" key="1">
    <citation type="journal article" date="2015" name="ISME J.">
        <title>Aquifer environment selects for microbial species cohorts in sediment and groundwater.</title>
        <authorList>
            <person name="Hug L.A."/>
            <person name="Thomas B.C."/>
            <person name="Brown C.T."/>
            <person name="Frischkorn K.R."/>
            <person name="Williams K.H."/>
            <person name="Tringe S.G."/>
            <person name="Banfield J.F."/>
        </authorList>
    </citation>
    <scope>NUCLEOTIDE SEQUENCE</scope>
</reference>
<dbReference type="PANTHER" id="PTHR40706:SF1">
    <property type="entry name" value="RIBOFLAVIN KINASE"/>
    <property type="match status" value="1"/>
</dbReference>
<evidence type="ECO:0000256" key="4">
    <source>
        <dbReference type="ARBA" id="ARBA00006428"/>
    </source>
</evidence>
<evidence type="ECO:0000256" key="7">
    <source>
        <dbReference type="ARBA" id="ARBA00022630"/>
    </source>
</evidence>
<comment type="similarity">
    <text evidence="4">Belongs to the archaeal riboflavin kinase family.</text>
</comment>
<evidence type="ECO:0000256" key="15">
    <source>
        <dbReference type="ARBA" id="ARBA00030544"/>
    </source>
</evidence>
<keyword evidence="7" id="KW-0285">Flavoprotein</keyword>
<dbReference type="InterPro" id="IPR000835">
    <property type="entry name" value="HTH_MarR-typ"/>
</dbReference>
<dbReference type="Gene3D" id="1.10.10.10">
    <property type="entry name" value="Winged helix-like DNA-binding domain superfamily/Winged helix DNA-binding domain"/>
    <property type="match status" value="1"/>
</dbReference>
<feature type="domain" description="HTH marR-type" evidence="19">
    <location>
        <begin position="7"/>
        <end position="51"/>
    </location>
</feature>
<evidence type="ECO:0000256" key="6">
    <source>
        <dbReference type="ARBA" id="ARBA00017394"/>
    </source>
</evidence>
<evidence type="ECO:0000256" key="5">
    <source>
        <dbReference type="ARBA" id="ARBA00011987"/>
    </source>
</evidence>
<dbReference type="Gene3D" id="2.40.30.30">
    <property type="entry name" value="Riboflavin kinase-like"/>
    <property type="match status" value="1"/>
</dbReference>
<dbReference type="Pfam" id="PF12802">
    <property type="entry name" value="MarR_2"/>
    <property type="match status" value="1"/>
</dbReference>
<dbReference type="EC" id="2.7.1.161" evidence="5"/>
<dbReference type="GO" id="GO:0008531">
    <property type="term" value="F:riboflavin kinase activity"/>
    <property type="evidence" value="ECO:0007669"/>
    <property type="project" value="InterPro"/>
</dbReference>
<comment type="pathway">
    <text evidence="3">Cofactor biosynthesis; FMN biosynthesis; FMN from riboflavin (CTP route): step 1/1.</text>
</comment>
<comment type="function">
    <text evidence="2">Catalyzes the CTP-dependent phosphorylation of riboflavin (vitamin B2) to form flavin mononucleotide (FMN).</text>
</comment>
<feature type="domain" description="Riboflavin kinase" evidence="18">
    <location>
        <begin position="92"/>
        <end position="210"/>
    </location>
</feature>
<keyword evidence="9" id="KW-0808">Transferase</keyword>
<dbReference type="PANTHER" id="PTHR40706">
    <property type="entry name" value="RIBOFLAVIN KINASE"/>
    <property type="match status" value="1"/>
</dbReference>
<dbReference type="Pfam" id="PF01982">
    <property type="entry name" value="CTP-dep_RFKase"/>
    <property type="match status" value="1"/>
</dbReference>
<dbReference type="AlphaFoldDB" id="A0A0H4TME5"/>
<dbReference type="InterPro" id="IPR019885">
    <property type="entry name" value="Tscrpt_reg_HTH_AsnC-type_CS"/>
</dbReference>
<comment type="catalytic activity">
    <reaction evidence="17">
        <text>riboflavin + CTP = CDP + FMN + H(+)</text>
        <dbReference type="Rhea" id="RHEA:25021"/>
        <dbReference type="ChEBI" id="CHEBI:15378"/>
        <dbReference type="ChEBI" id="CHEBI:37563"/>
        <dbReference type="ChEBI" id="CHEBI:57986"/>
        <dbReference type="ChEBI" id="CHEBI:58069"/>
        <dbReference type="ChEBI" id="CHEBI:58210"/>
        <dbReference type="EC" id="2.7.1.161"/>
    </reaction>
</comment>
<proteinExistence type="inferred from homology"/>
<dbReference type="SUPFAM" id="SSF82114">
    <property type="entry name" value="Riboflavin kinase-like"/>
    <property type="match status" value="1"/>
</dbReference>
<evidence type="ECO:0000256" key="13">
    <source>
        <dbReference type="ARBA" id="ARBA00022842"/>
    </source>
</evidence>
<dbReference type="SUPFAM" id="SSF46785">
    <property type="entry name" value="Winged helix' DNA-binding domain"/>
    <property type="match status" value="1"/>
</dbReference>
<keyword evidence="12 20" id="KW-0418">Kinase</keyword>
<feature type="non-terminal residue" evidence="20">
    <location>
        <position position="1"/>
    </location>
</feature>
<dbReference type="InterPro" id="IPR023470">
    <property type="entry name" value="Riboflavin_kinase_archaeal"/>
</dbReference>
<dbReference type="InterPro" id="IPR036388">
    <property type="entry name" value="WH-like_DNA-bd_sf"/>
</dbReference>
<dbReference type="GO" id="GO:0009398">
    <property type="term" value="P:FMN biosynthetic process"/>
    <property type="evidence" value="ECO:0007669"/>
    <property type="project" value="UniProtKB-UniPathway"/>
</dbReference>
<accession>A0A0H4TME5</accession>
<keyword evidence="11" id="KW-0547">Nucleotide-binding</keyword>